<protein>
    <submittedName>
        <fullName evidence="1">Uncharacterized protein</fullName>
    </submittedName>
</protein>
<evidence type="ECO:0000313" key="2">
    <source>
        <dbReference type="Proteomes" id="UP000617555"/>
    </source>
</evidence>
<keyword evidence="2" id="KW-1185">Reference proteome</keyword>
<dbReference type="EMBL" id="BMII01000010">
    <property type="protein sequence ID" value="GGB55429.1"/>
    <property type="molecule type" value="Genomic_DNA"/>
</dbReference>
<sequence>MCLLKQKPFRFFAIIIKFRSFMVQMYENVAEMFLFMLDRCAISKRYCAENGPEFSGIYRNGTNTVHQRLILVRGG</sequence>
<evidence type="ECO:0000313" key="1">
    <source>
        <dbReference type="EMBL" id="GGB55429.1"/>
    </source>
</evidence>
<comment type="caution">
    <text evidence="1">The sequence shown here is derived from an EMBL/GenBank/DDBJ whole genome shotgun (WGS) entry which is preliminary data.</text>
</comment>
<organism evidence="1 2">
    <name type="scientific">Shewanella inventionis</name>
    <dbReference type="NCBI Taxonomy" id="1738770"/>
    <lineage>
        <taxon>Bacteria</taxon>
        <taxon>Pseudomonadati</taxon>
        <taxon>Pseudomonadota</taxon>
        <taxon>Gammaproteobacteria</taxon>
        <taxon>Alteromonadales</taxon>
        <taxon>Shewanellaceae</taxon>
        <taxon>Shewanella</taxon>
    </lineage>
</organism>
<reference evidence="2" key="1">
    <citation type="journal article" date="2019" name="Int. J. Syst. Evol. Microbiol.">
        <title>The Global Catalogue of Microorganisms (GCM) 10K type strain sequencing project: providing services to taxonomists for standard genome sequencing and annotation.</title>
        <authorList>
            <consortium name="The Broad Institute Genomics Platform"/>
            <consortium name="The Broad Institute Genome Sequencing Center for Infectious Disease"/>
            <person name="Wu L."/>
            <person name="Ma J."/>
        </authorList>
    </citation>
    <scope>NUCLEOTIDE SEQUENCE [LARGE SCALE GENOMIC DNA]</scope>
    <source>
        <strain evidence="2">CGMCC 1.15339</strain>
    </source>
</reference>
<name>A0ABQ1J143_9GAMM</name>
<proteinExistence type="predicted"/>
<gene>
    <name evidence="1" type="ORF">GCM10011607_14990</name>
</gene>
<accession>A0ABQ1J143</accession>
<dbReference type="Proteomes" id="UP000617555">
    <property type="component" value="Unassembled WGS sequence"/>
</dbReference>